<sequence length="112" mass="12065">MAAQLENQSMFDTVDNTQFIAQMAQFSTLTQISELNNTVKANTAVSLIGKTVSVRSIDDNGQENFKIGTVEQVSYNGGVPYLCVDGGFYLLTDILDVGPAGAVVEEPKDELI</sequence>
<organism evidence="2">
    <name type="scientific">bioreactor metagenome</name>
    <dbReference type="NCBI Taxonomy" id="1076179"/>
    <lineage>
        <taxon>unclassified sequences</taxon>
        <taxon>metagenomes</taxon>
        <taxon>ecological metagenomes</taxon>
    </lineage>
</organism>
<evidence type="ECO:0008006" key="3">
    <source>
        <dbReference type="Google" id="ProtNLM"/>
    </source>
</evidence>
<protein>
    <recommendedName>
        <fullName evidence="3">Basal-body rod modification protein FlgD</fullName>
    </recommendedName>
</protein>
<dbReference type="InterPro" id="IPR005648">
    <property type="entry name" value="FlgD"/>
</dbReference>
<name>A0A645HLP7_9ZZZZ</name>
<dbReference type="Pfam" id="PF03963">
    <property type="entry name" value="FlgD"/>
    <property type="match status" value="1"/>
</dbReference>
<dbReference type="AlphaFoldDB" id="A0A645HLP7"/>
<gene>
    <name evidence="2" type="ORF">SDC9_187485</name>
</gene>
<accession>A0A645HLP7</accession>
<dbReference type="GO" id="GO:0044781">
    <property type="term" value="P:bacterial-type flagellum organization"/>
    <property type="evidence" value="ECO:0007669"/>
    <property type="project" value="UniProtKB-KW"/>
</dbReference>
<evidence type="ECO:0000256" key="1">
    <source>
        <dbReference type="ARBA" id="ARBA00022795"/>
    </source>
</evidence>
<evidence type="ECO:0000313" key="2">
    <source>
        <dbReference type="EMBL" id="MPN39951.1"/>
    </source>
</evidence>
<proteinExistence type="predicted"/>
<comment type="caution">
    <text evidence="2">The sequence shown here is derived from an EMBL/GenBank/DDBJ whole genome shotgun (WGS) entry which is preliminary data.</text>
</comment>
<reference evidence="2" key="1">
    <citation type="submission" date="2019-08" db="EMBL/GenBank/DDBJ databases">
        <authorList>
            <person name="Kucharzyk K."/>
            <person name="Murdoch R.W."/>
            <person name="Higgins S."/>
            <person name="Loffler F."/>
        </authorList>
    </citation>
    <scope>NUCLEOTIDE SEQUENCE</scope>
</reference>
<dbReference type="EMBL" id="VSSQ01096067">
    <property type="protein sequence ID" value="MPN39951.1"/>
    <property type="molecule type" value="Genomic_DNA"/>
</dbReference>
<keyword evidence="1" id="KW-1005">Bacterial flagellum biogenesis</keyword>